<feature type="region of interest" description="Disordered" evidence="1">
    <location>
        <begin position="86"/>
        <end position="123"/>
    </location>
</feature>
<dbReference type="GO" id="GO:0019894">
    <property type="term" value="F:kinesin binding"/>
    <property type="evidence" value="ECO:0007669"/>
    <property type="project" value="TreeGrafter"/>
</dbReference>
<dbReference type="InterPro" id="IPR039911">
    <property type="entry name" value="JIP3/JIP4"/>
</dbReference>
<organism evidence="2 3">
    <name type="scientific">Scleropages formosus</name>
    <name type="common">Asian bonytongue</name>
    <name type="synonym">Osteoglossum formosum</name>
    <dbReference type="NCBI Taxonomy" id="113540"/>
    <lineage>
        <taxon>Eukaryota</taxon>
        <taxon>Metazoa</taxon>
        <taxon>Chordata</taxon>
        <taxon>Craniata</taxon>
        <taxon>Vertebrata</taxon>
        <taxon>Euteleostomi</taxon>
        <taxon>Actinopterygii</taxon>
        <taxon>Neopterygii</taxon>
        <taxon>Teleostei</taxon>
        <taxon>Osteoglossocephala</taxon>
        <taxon>Osteoglossomorpha</taxon>
        <taxon>Osteoglossiformes</taxon>
        <taxon>Osteoglossidae</taxon>
        <taxon>Scleropages</taxon>
    </lineage>
</organism>
<dbReference type="PANTHER" id="PTHR13886:SF7">
    <property type="entry name" value="C-JUN-AMINO-TERMINAL KINASE-INTERACTING PROTEIN 4-LIKE ISOFORM X1"/>
    <property type="match status" value="1"/>
</dbReference>
<dbReference type="Proteomes" id="UP000034805">
    <property type="component" value="Unassembled WGS sequence"/>
</dbReference>
<dbReference type="GO" id="GO:0030159">
    <property type="term" value="F:signaling receptor complex adaptor activity"/>
    <property type="evidence" value="ECO:0007669"/>
    <property type="project" value="TreeGrafter"/>
</dbReference>
<dbReference type="EMBL" id="JARO02000786">
    <property type="protein sequence ID" value="KPP77409.1"/>
    <property type="molecule type" value="Genomic_DNA"/>
</dbReference>
<dbReference type="GO" id="GO:0008432">
    <property type="term" value="F:JUN kinase binding"/>
    <property type="evidence" value="ECO:0007669"/>
    <property type="project" value="TreeGrafter"/>
</dbReference>
<proteinExistence type="predicted"/>
<evidence type="ECO:0000313" key="2">
    <source>
        <dbReference type="EMBL" id="KPP77409.1"/>
    </source>
</evidence>
<dbReference type="GO" id="GO:0005078">
    <property type="term" value="F:MAP-kinase scaffold activity"/>
    <property type="evidence" value="ECO:0007669"/>
    <property type="project" value="InterPro"/>
</dbReference>
<protein>
    <submittedName>
        <fullName evidence="2">Uncharacterized protein</fullName>
    </submittedName>
</protein>
<gene>
    <name evidence="2" type="ORF">Z043_103174</name>
</gene>
<dbReference type="GO" id="GO:0005737">
    <property type="term" value="C:cytoplasm"/>
    <property type="evidence" value="ECO:0007669"/>
    <property type="project" value="TreeGrafter"/>
</dbReference>
<comment type="caution">
    <text evidence="2">The sequence shown here is derived from an EMBL/GenBank/DDBJ whole genome shotgun (WGS) entry which is preliminary data.</text>
</comment>
<dbReference type="AlphaFoldDB" id="A0A0N8K2D2"/>
<name>A0A0N8K2D2_SCLFO</name>
<dbReference type="PANTHER" id="PTHR13886">
    <property type="entry name" value="JNK/SAPK-ASSOCIATED PROTEIN"/>
    <property type="match status" value="1"/>
</dbReference>
<accession>A0A0N8K2D2</accession>
<reference evidence="2 3" key="1">
    <citation type="submission" date="2015-08" db="EMBL/GenBank/DDBJ databases">
        <title>The genome of the Asian arowana (Scleropages formosus).</title>
        <authorList>
            <person name="Tan M.H."/>
            <person name="Gan H.M."/>
            <person name="Croft L.J."/>
            <person name="Austin C.M."/>
        </authorList>
    </citation>
    <scope>NUCLEOTIDE SEQUENCE [LARGE SCALE GENOMIC DNA]</scope>
    <source>
        <strain evidence="2">Aro1</strain>
    </source>
</reference>
<evidence type="ECO:0000313" key="3">
    <source>
        <dbReference type="Proteomes" id="UP000034805"/>
    </source>
</evidence>
<evidence type="ECO:0000256" key="1">
    <source>
        <dbReference type="SAM" id="MobiDB-lite"/>
    </source>
</evidence>
<dbReference type="GO" id="GO:0016192">
    <property type="term" value="P:vesicle-mediated transport"/>
    <property type="evidence" value="ECO:0007669"/>
    <property type="project" value="TreeGrafter"/>
</dbReference>
<sequence length="123" mass="12953">MFPSGPAFLSSCPLQISSLAIICGRLWLGTGSGAIFSIPVLLSSESASIPYCSLPGAQLCYHGHRQAVKFIVSAAEGLTVVEIFHPSGDDGSDNSPDALHQRSERSHMIIWQSSSPSVPSPSL</sequence>
<dbReference type="Pfam" id="PF19056">
    <property type="entry name" value="WD40_2"/>
    <property type="match status" value="1"/>
</dbReference>